<name>A0ABQ9ENW1_TEGGR</name>
<dbReference type="Pfam" id="PF00530">
    <property type="entry name" value="SRCR"/>
    <property type="match status" value="2"/>
</dbReference>
<gene>
    <name evidence="4" type="ORF">KUTeg_017189</name>
</gene>
<keyword evidence="5" id="KW-1185">Reference proteome</keyword>
<protein>
    <recommendedName>
        <fullName evidence="3">SRCR domain-containing protein</fullName>
    </recommendedName>
</protein>
<organism evidence="4 5">
    <name type="scientific">Tegillarca granosa</name>
    <name type="common">Malaysian cockle</name>
    <name type="synonym">Anadara granosa</name>
    <dbReference type="NCBI Taxonomy" id="220873"/>
    <lineage>
        <taxon>Eukaryota</taxon>
        <taxon>Metazoa</taxon>
        <taxon>Spiralia</taxon>
        <taxon>Lophotrochozoa</taxon>
        <taxon>Mollusca</taxon>
        <taxon>Bivalvia</taxon>
        <taxon>Autobranchia</taxon>
        <taxon>Pteriomorphia</taxon>
        <taxon>Arcoida</taxon>
        <taxon>Arcoidea</taxon>
        <taxon>Arcidae</taxon>
        <taxon>Tegillarca</taxon>
    </lineage>
</organism>
<reference evidence="4 5" key="1">
    <citation type="submission" date="2022-12" db="EMBL/GenBank/DDBJ databases">
        <title>Chromosome-level genome of Tegillarca granosa.</title>
        <authorList>
            <person name="Kim J."/>
        </authorList>
    </citation>
    <scope>NUCLEOTIDE SEQUENCE [LARGE SCALE GENOMIC DNA]</scope>
    <source>
        <strain evidence="4">Teg-2019</strain>
        <tissue evidence="4">Adductor muscle</tissue>
    </source>
</reference>
<evidence type="ECO:0000256" key="2">
    <source>
        <dbReference type="PROSITE-ProRule" id="PRU00196"/>
    </source>
</evidence>
<dbReference type="SMART" id="SM00202">
    <property type="entry name" value="SR"/>
    <property type="match status" value="2"/>
</dbReference>
<dbReference type="InterPro" id="IPR036772">
    <property type="entry name" value="SRCR-like_dom_sf"/>
</dbReference>
<dbReference type="PANTHER" id="PTHR48071:SF28">
    <property type="entry name" value="SRCR DOMAIN-CONTAINING PROTEIN"/>
    <property type="match status" value="1"/>
</dbReference>
<feature type="non-terminal residue" evidence="4">
    <location>
        <position position="1"/>
    </location>
</feature>
<evidence type="ECO:0000256" key="1">
    <source>
        <dbReference type="ARBA" id="ARBA00023157"/>
    </source>
</evidence>
<feature type="domain" description="SRCR" evidence="3">
    <location>
        <begin position="147"/>
        <end position="246"/>
    </location>
</feature>
<dbReference type="PRINTS" id="PR00258">
    <property type="entry name" value="SPERACTRCPTR"/>
</dbReference>
<accession>A0ABQ9ENW1</accession>
<evidence type="ECO:0000313" key="5">
    <source>
        <dbReference type="Proteomes" id="UP001217089"/>
    </source>
</evidence>
<proteinExistence type="predicted"/>
<dbReference type="EMBL" id="JARBDR010000813">
    <property type="protein sequence ID" value="KAJ8306644.1"/>
    <property type="molecule type" value="Genomic_DNA"/>
</dbReference>
<feature type="disulfide bond" evidence="2">
    <location>
        <begin position="55"/>
        <end position="116"/>
    </location>
</feature>
<feature type="disulfide bond" evidence="2">
    <location>
        <begin position="215"/>
        <end position="225"/>
    </location>
</feature>
<dbReference type="PANTHER" id="PTHR48071">
    <property type="entry name" value="SRCR DOMAIN-CONTAINING PROTEIN"/>
    <property type="match status" value="1"/>
</dbReference>
<dbReference type="Gene3D" id="3.10.250.10">
    <property type="entry name" value="SRCR-like domain"/>
    <property type="match status" value="2"/>
</dbReference>
<dbReference type="Proteomes" id="UP001217089">
    <property type="component" value="Unassembled WGS sequence"/>
</dbReference>
<comment type="caution">
    <text evidence="4">The sequence shown here is derived from an EMBL/GenBank/DDBJ whole genome shotgun (WGS) entry which is preliminary data.</text>
</comment>
<evidence type="ECO:0000259" key="3">
    <source>
        <dbReference type="PROSITE" id="PS50287"/>
    </source>
</evidence>
<keyword evidence="1 2" id="KW-1015">Disulfide bond</keyword>
<feature type="domain" description="SRCR" evidence="3">
    <location>
        <begin position="17"/>
        <end position="117"/>
    </location>
</feature>
<dbReference type="PROSITE" id="PS00420">
    <property type="entry name" value="SRCR_1"/>
    <property type="match status" value="2"/>
</dbReference>
<feature type="disulfide bond" evidence="2">
    <location>
        <begin position="86"/>
        <end position="96"/>
    </location>
</feature>
<evidence type="ECO:0000313" key="4">
    <source>
        <dbReference type="EMBL" id="KAJ8306644.1"/>
    </source>
</evidence>
<dbReference type="InterPro" id="IPR001190">
    <property type="entry name" value="SRCR"/>
</dbReference>
<comment type="caution">
    <text evidence="2">Lacks conserved residue(s) required for the propagation of feature annotation.</text>
</comment>
<feature type="disulfide bond" evidence="2">
    <location>
        <begin position="42"/>
        <end position="106"/>
    </location>
</feature>
<sequence length="267" mass="28778">STPTTTASTTTASRLIIRLVNGQNSNEGRVEVFYNGQWGTVCDDFWTDQNAAVVCRMLGFFNGGLAFVGAYFGQGSGVTWLDDVKCAGNENSIDQCIHKSWGSENCNHDEDAGVRCIISASSTPVTFGTSPSHFNTASTFQVINTPLRIVNGNSASEGRVEVYHNGRWGTICDDDWGTTEATLVCKMAGYQYGKSYGNAYFGQGSGDILLDNVNCAGLETDISQCRHNGWGNTDCDHSEDAGVSCSGAILQYNKVPDIAFSYKILMI</sequence>
<dbReference type="SUPFAM" id="SSF56487">
    <property type="entry name" value="SRCR-like"/>
    <property type="match status" value="2"/>
</dbReference>
<dbReference type="PROSITE" id="PS50287">
    <property type="entry name" value="SRCR_2"/>
    <property type="match status" value="2"/>
</dbReference>